<dbReference type="PROSITE" id="PS00444">
    <property type="entry name" value="POLYPRENYL_SYNTHASE_2"/>
    <property type="match status" value="1"/>
</dbReference>
<keyword evidence="1" id="KW-0479">Metal-binding</keyword>
<protein>
    <submittedName>
        <fullName evidence="3">Polyprenyl synthetase</fullName>
    </submittedName>
</protein>
<evidence type="ECO:0000256" key="2">
    <source>
        <dbReference type="ARBA" id="ARBA00022842"/>
    </source>
</evidence>
<dbReference type="GO" id="GO:0008299">
    <property type="term" value="P:isoprenoid biosynthetic process"/>
    <property type="evidence" value="ECO:0007669"/>
    <property type="project" value="InterPro"/>
</dbReference>
<evidence type="ECO:0000256" key="1">
    <source>
        <dbReference type="ARBA" id="ARBA00022723"/>
    </source>
</evidence>
<evidence type="ECO:0000313" key="3">
    <source>
        <dbReference type="EMBL" id="BAL53924.1"/>
    </source>
</evidence>
<dbReference type="PROSITE" id="PS00723">
    <property type="entry name" value="POLYPRENYL_SYNTHASE_1"/>
    <property type="match status" value="1"/>
</dbReference>
<dbReference type="GO" id="GO:0004659">
    <property type="term" value="F:prenyltransferase activity"/>
    <property type="evidence" value="ECO:0007669"/>
    <property type="project" value="InterPro"/>
</dbReference>
<gene>
    <name evidence="3" type="ORF">HGMM_F11C09C32</name>
</gene>
<dbReference type="AlphaFoldDB" id="H5SCN8"/>
<dbReference type="PANTHER" id="PTHR12001">
    <property type="entry name" value="GERANYLGERANYL PYROPHOSPHATE SYNTHASE"/>
    <property type="match status" value="1"/>
</dbReference>
<dbReference type="PANTHER" id="PTHR12001:SF86">
    <property type="entry name" value="GERANYLGERANYL DIPHOSPHATE SYNTHASE"/>
    <property type="match status" value="1"/>
</dbReference>
<dbReference type="InterPro" id="IPR008949">
    <property type="entry name" value="Isoprenoid_synthase_dom_sf"/>
</dbReference>
<dbReference type="GO" id="GO:0046872">
    <property type="term" value="F:metal ion binding"/>
    <property type="evidence" value="ECO:0007669"/>
    <property type="project" value="UniProtKB-KW"/>
</dbReference>
<dbReference type="EMBL" id="AP011671">
    <property type="protein sequence ID" value="BAL53924.1"/>
    <property type="molecule type" value="Genomic_DNA"/>
</dbReference>
<dbReference type="CDD" id="cd00685">
    <property type="entry name" value="Trans_IPPS_HT"/>
    <property type="match status" value="1"/>
</dbReference>
<organism evidence="3">
    <name type="scientific">uncultured prokaryote</name>
    <dbReference type="NCBI Taxonomy" id="198431"/>
    <lineage>
        <taxon>unclassified sequences</taxon>
        <taxon>environmental samples</taxon>
    </lineage>
</organism>
<dbReference type="SFLD" id="SFLDG01017">
    <property type="entry name" value="Polyprenyl_Transferase_Like"/>
    <property type="match status" value="1"/>
</dbReference>
<accession>H5SCN8</accession>
<dbReference type="SUPFAM" id="SSF48576">
    <property type="entry name" value="Terpenoid synthases"/>
    <property type="match status" value="1"/>
</dbReference>
<dbReference type="Pfam" id="PF00348">
    <property type="entry name" value="polyprenyl_synt"/>
    <property type="match status" value="1"/>
</dbReference>
<dbReference type="Gene3D" id="1.10.600.10">
    <property type="entry name" value="Farnesyl Diphosphate Synthase"/>
    <property type="match status" value="1"/>
</dbReference>
<dbReference type="InterPro" id="IPR033749">
    <property type="entry name" value="Polyprenyl_synt_CS"/>
</dbReference>
<proteinExistence type="predicted"/>
<name>H5SCN8_9ZZZZ</name>
<reference evidence="3" key="1">
    <citation type="journal article" date="2005" name="Environ. Microbiol.">
        <title>Genetic and functional properties of uncultivated thermophilic crenarchaeotes from a subsurface gold mine as revealed by analysis of genome fragments.</title>
        <authorList>
            <person name="Nunoura T."/>
            <person name="Hirayama H."/>
            <person name="Takami H."/>
            <person name="Oida H."/>
            <person name="Nishi S."/>
            <person name="Shimamura S."/>
            <person name="Suzuki Y."/>
            <person name="Inagaki F."/>
            <person name="Takai K."/>
            <person name="Nealson K.H."/>
            <person name="Horikoshi K."/>
        </authorList>
    </citation>
    <scope>NUCLEOTIDE SEQUENCE</scope>
</reference>
<sequence length="340" mass="37124">MSLDKLSALYIPALEAEMQALLAEDAPAFTPYYGMLRYHMGWADETFAPARVDAGKRIRPLLCLLVTQASGGDWQQALPAAVAIEFSHNFSLIHDDIQDASPLRRGRPTVWKLWGVPQALNIGDALFTLAHLEVKKLTERGVRPEVALEVLEVLDRNCLELTKGQYLDLSFERRERVSVEEYMAMIAAKTAALAAASTQIGALVAGAPAGCVAHYRAFGYALGLAFQIQDDILGIWGDEHVTGKSVSTDIQTRKKSLPVVYGLERSEALRAMYATGPLTDAAAVAQVVRELEAVSARAYAEEQVRAYSDAAIQHLKAAEPQGEAAEALLELTHRLVGRLR</sequence>
<keyword evidence="2" id="KW-0460">Magnesium</keyword>
<reference evidence="3" key="2">
    <citation type="journal article" date="2012" name="PLoS ONE">
        <title>A Deeply Branching Thermophilic Bacterium with an Ancient Acetyl-CoA Pathway Dominates a Subsurface Ecosystem.</title>
        <authorList>
            <person name="Takami H."/>
            <person name="Noguchi H."/>
            <person name="Takaki Y."/>
            <person name="Uchiyama I."/>
            <person name="Toyoda A."/>
            <person name="Nishi S."/>
            <person name="Chee G.-J."/>
            <person name="Arai W."/>
            <person name="Nunoura T."/>
            <person name="Itoh T."/>
            <person name="Hattori M."/>
            <person name="Takai K."/>
        </authorList>
    </citation>
    <scope>NUCLEOTIDE SEQUENCE</scope>
</reference>
<dbReference type="SFLD" id="SFLDS00005">
    <property type="entry name" value="Isoprenoid_Synthase_Type_I"/>
    <property type="match status" value="1"/>
</dbReference>
<dbReference type="InterPro" id="IPR000092">
    <property type="entry name" value="Polyprenyl_synt"/>
</dbReference>